<keyword evidence="1" id="KW-0732">Signal</keyword>
<dbReference type="PANTHER" id="PTHR38731">
    <property type="entry name" value="LIPL45-RELATED LIPOPROTEIN-RELATED"/>
    <property type="match status" value="1"/>
</dbReference>
<gene>
    <name evidence="3" type="ORF">HAV22_19840</name>
</gene>
<keyword evidence="4" id="KW-1185">Reference proteome</keyword>
<evidence type="ECO:0000256" key="1">
    <source>
        <dbReference type="SAM" id="SignalP"/>
    </source>
</evidence>
<evidence type="ECO:0000259" key="2">
    <source>
        <dbReference type="Pfam" id="PF04773"/>
    </source>
</evidence>
<dbReference type="InterPro" id="IPR006860">
    <property type="entry name" value="FecR"/>
</dbReference>
<evidence type="ECO:0000313" key="3">
    <source>
        <dbReference type="EMBL" id="NIA55889.1"/>
    </source>
</evidence>
<dbReference type="Pfam" id="PF04773">
    <property type="entry name" value="FecR"/>
    <property type="match status" value="1"/>
</dbReference>
<organism evidence="3 4">
    <name type="scientific">Telluria antibiotica</name>
    <dbReference type="NCBI Taxonomy" id="2717319"/>
    <lineage>
        <taxon>Bacteria</taxon>
        <taxon>Pseudomonadati</taxon>
        <taxon>Pseudomonadota</taxon>
        <taxon>Betaproteobacteria</taxon>
        <taxon>Burkholderiales</taxon>
        <taxon>Oxalobacteraceae</taxon>
        <taxon>Telluria group</taxon>
        <taxon>Telluria</taxon>
    </lineage>
</organism>
<name>A0ABX0PH49_9BURK</name>
<accession>A0ABX0PH49</accession>
<reference evidence="3 4" key="1">
    <citation type="submission" date="2020-03" db="EMBL/GenBank/DDBJ databases">
        <title>Genome sequence of strain Massilia sp. TW-1.</title>
        <authorList>
            <person name="Chaudhary D.K."/>
        </authorList>
    </citation>
    <scope>NUCLEOTIDE SEQUENCE [LARGE SCALE GENOMIC DNA]</scope>
    <source>
        <strain evidence="3 4">TW-1</strain>
    </source>
</reference>
<evidence type="ECO:0000313" key="4">
    <source>
        <dbReference type="Proteomes" id="UP000716322"/>
    </source>
</evidence>
<dbReference type="Proteomes" id="UP000716322">
    <property type="component" value="Unassembled WGS sequence"/>
</dbReference>
<proteinExistence type="predicted"/>
<dbReference type="EMBL" id="JAAQOM010000012">
    <property type="protein sequence ID" value="NIA55889.1"/>
    <property type="molecule type" value="Genomic_DNA"/>
</dbReference>
<feature type="signal peptide" evidence="1">
    <location>
        <begin position="1"/>
        <end position="32"/>
    </location>
</feature>
<feature type="chain" id="PRO_5046482269" evidence="1">
    <location>
        <begin position="33"/>
        <end position="266"/>
    </location>
</feature>
<sequence>MKNLRRNCTAIEALARALVCGALLLATGAAWAGQVVGVVAHLSGPLMDRKADGTVKVLAAQSEVENGDTLVTERNTYAQIRFVDHGEITLRPGTTFRIENYAYDADKPDGDSAAFSLLKGGLRSITGLLGKRNKEKFSLKTPTATIGIRGTTFIAQWVDGAAGVPSAPSSVPSPAPSSAAPVPPLAPGLHVAVQEGMIVVTNAGGAQNFPAGQFGFVPNLHQPPIVVPQNPGLKFAPPPSFAANVPGPVASQGAAAQQGGTDCIVR</sequence>
<comment type="caution">
    <text evidence="3">The sequence shown here is derived from an EMBL/GenBank/DDBJ whole genome shotgun (WGS) entry which is preliminary data.</text>
</comment>
<dbReference type="RefSeq" id="WP_166861490.1">
    <property type="nucleotide sequence ID" value="NZ_JAAQOM010000012.1"/>
</dbReference>
<feature type="domain" description="FecR protein" evidence="2">
    <location>
        <begin position="68"/>
        <end position="155"/>
    </location>
</feature>
<protein>
    <submittedName>
        <fullName evidence="3">FecR domain-containing protein</fullName>
    </submittedName>
</protein>
<dbReference type="PANTHER" id="PTHR38731:SF1">
    <property type="entry name" value="FECR PROTEIN DOMAIN-CONTAINING PROTEIN"/>
    <property type="match status" value="1"/>
</dbReference>